<dbReference type="CDD" id="cd09917">
    <property type="entry name" value="F-box_SF"/>
    <property type="match status" value="1"/>
</dbReference>
<dbReference type="InterPro" id="IPR005174">
    <property type="entry name" value="KIB1-4_b-propeller"/>
</dbReference>
<dbReference type="EMBL" id="JAMFTS010000001">
    <property type="protein sequence ID" value="KAJ4810150.1"/>
    <property type="molecule type" value="Genomic_DNA"/>
</dbReference>
<evidence type="ECO:0000259" key="1">
    <source>
        <dbReference type="Pfam" id="PF03478"/>
    </source>
</evidence>
<comment type="caution">
    <text evidence="2">The sequence shown here is derived from an EMBL/GenBank/DDBJ whole genome shotgun (WGS) entry which is preliminary data.</text>
</comment>
<evidence type="ECO:0000313" key="2">
    <source>
        <dbReference type="EMBL" id="KAJ4810150.1"/>
    </source>
</evidence>
<dbReference type="Pfam" id="PF03478">
    <property type="entry name" value="Beta-prop_KIB1-4"/>
    <property type="match status" value="1"/>
</dbReference>
<keyword evidence="3" id="KW-1185">Reference proteome</keyword>
<reference evidence="2" key="1">
    <citation type="submission" date="2022-08" db="EMBL/GenBank/DDBJ databases">
        <authorList>
            <person name="Marques A."/>
        </authorList>
    </citation>
    <scope>NUCLEOTIDE SEQUENCE</scope>
    <source>
        <strain evidence="2">RhyPub2mFocal</strain>
        <tissue evidence="2">Leaves</tissue>
    </source>
</reference>
<sequence length="401" mass="46325">MEHPYLCITEKFRKVLLKRIKEKIKMAVGKPSMPISHIPFKTLAKHQARIPAMEAKKTLEKEWSSLLPEILNLIAKNLNEVSDFVRFRAVCKAWRSSTPITDLPPQFPWIIVSYIRKEDLGCYNISSNKFYTTHPPKYFTFLHGLAEGRMLAVLSEKFGDSITYQLSLLNPLNNHEIPLPTIDFGNCYPMLLYPWKNQMRKYLVCYVDGYNSYQLCFWQLGQNNWSKLNLDPSSKHGRIFHLKNMFFIVERETGVTKAVDMDTGTLLYVIPPTEEYSIKDDQYMAEASGDIFRVIARSPGFLSSGRFDVYQLGANKIGSPCWVKVTSIGNRALFIDWHSLLILTANDFTGIKRNSIYFYVFKKNHGGCDVKRMDIETGAVEHLPRSIKNPGYWFVPNLHHM</sequence>
<gene>
    <name evidence="2" type="ORF">LUZ62_022716</name>
</gene>
<dbReference type="Proteomes" id="UP001140206">
    <property type="component" value="Chromosome 1"/>
</dbReference>
<dbReference type="InterPro" id="IPR050942">
    <property type="entry name" value="F-box_BR-signaling"/>
</dbReference>
<feature type="domain" description="KIB1-4 beta-propeller" evidence="1">
    <location>
        <begin position="123"/>
        <end position="359"/>
    </location>
</feature>
<name>A0AAV8H2F2_9POAL</name>
<organism evidence="2 3">
    <name type="scientific">Rhynchospora pubera</name>
    <dbReference type="NCBI Taxonomy" id="906938"/>
    <lineage>
        <taxon>Eukaryota</taxon>
        <taxon>Viridiplantae</taxon>
        <taxon>Streptophyta</taxon>
        <taxon>Embryophyta</taxon>
        <taxon>Tracheophyta</taxon>
        <taxon>Spermatophyta</taxon>
        <taxon>Magnoliopsida</taxon>
        <taxon>Liliopsida</taxon>
        <taxon>Poales</taxon>
        <taxon>Cyperaceae</taxon>
        <taxon>Cyperoideae</taxon>
        <taxon>Rhynchosporeae</taxon>
        <taxon>Rhynchospora</taxon>
    </lineage>
</organism>
<protein>
    <submittedName>
        <fullName evidence="2">F-box SKIP23-like protein (DUF295)</fullName>
    </submittedName>
</protein>
<evidence type="ECO:0000313" key="3">
    <source>
        <dbReference type="Proteomes" id="UP001140206"/>
    </source>
</evidence>
<dbReference type="PANTHER" id="PTHR44259:SF114">
    <property type="entry name" value="OS06G0707300 PROTEIN"/>
    <property type="match status" value="1"/>
</dbReference>
<dbReference type="AlphaFoldDB" id="A0AAV8H2F2"/>
<dbReference type="PANTHER" id="PTHR44259">
    <property type="entry name" value="OS07G0183000 PROTEIN-RELATED"/>
    <property type="match status" value="1"/>
</dbReference>
<proteinExistence type="predicted"/>
<accession>A0AAV8H2F2</accession>